<dbReference type="Gene3D" id="3.30.565.10">
    <property type="entry name" value="Histidine kinase-like ATPase, C-terminal domain"/>
    <property type="match status" value="1"/>
</dbReference>
<dbReference type="GO" id="GO:0000155">
    <property type="term" value="F:phosphorelay sensor kinase activity"/>
    <property type="evidence" value="ECO:0007669"/>
    <property type="project" value="InterPro"/>
</dbReference>
<dbReference type="PROSITE" id="PS50109">
    <property type="entry name" value="HIS_KIN"/>
    <property type="match status" value="1"/>
</dbReference>
<dbReference type="SMART" id="SM00267">
    <property type="entry name" value="GGDEF"/>
    <property type="match status" value="1"/>
</dbReference>
<evidence type="ECO:0000256" key="5">
    <source>
        <dbReference type="ARBA" id="ARBA00022741"/>
    </source>
</evidence>
<feature type="transmembrane region" description="Helical" evidence="9">
    <location>
        <begin position="82"/>
        <end position="99"/>
    </location>
</feature>
<dbReference type="NCBIfam" id="TIGR00254">
    <property type="entry name" value="GGDEF"/>
    <property type="match status" value="1"/>
</dbReference>
<organism evidence="12 13">
    <name type="scientific">Paenibacillus athensensis</name>
    <dbReference type="NCBI Taxonomy" id="1967502"/>
    <lineage>
        <taxon>Bacteria</taxon>
        <taxon>Bacillati</taxon>
        <taxon>Bacillota</taxon>
        <taxon>Bacilli</taxon>
        <taxon>Bacillales</taxon>
        <taxon>Paenibacillaceae</taxon>
        <taxon>Paenibacillus</taxon>
    </lineage>
</organism>
<dbReference type="InterPro" id="IPR000160">
    <property type="entry name" value="GGDEF_dom"/>
</dbReference>
<dbReference type="InterPro" id="IPR029787">
    <property type="entry name" value="Nucleotide_cyclase"/>
</dbReference>
<dbReference type="Gene3D" id="1.10.287.130">
    <property type="match status" value="1"/>
</dbReference>
<feature type="transmembrane region" description="Helical" evidence="9">
    <location>
        <begin position="148"/>
        <end position="167"/>
    </location>
</feature>
<dbReference type="Pfam" id="PF00512">
    <property type="entry name" value="HisKA"/>
    <property type="match status" value="1"/>
</dbReference>
<keyword evidence="7" id="KW-0067">ATP-binding</keyword>
<dbReference type="InterPro" id="IPR043128">
    <property type="entry name" value="Rev_trsase/Diguanyl_cyclase"/>
</dbReference>
<keyword evidence="3" id="KW-0597">Phosphoprotein</keyword>
<dbReference type="InterPro" id="IPR005467">
    <property type="entry name" value="His_kinase_dom"/>
</dbReference>
<keyword evidence="5" id="KW-0547">Nucleotide-binding</keyword>
<evidence type="ECO:0000313" key="12">
    <source>
        <dbReference type="EMBL" id="TFE84151.1"/>
    </source>
</evidence>
<dbReference type="InterPro" id="IPR004358">
    <property type="entry name" value="Sig_transdc_His_kin-like_C"/>
</dbReference>
<comment type="catalytic activity">
    <reaction evidence="1">
        <text>ATP + protein L-histidine = ADP + protein N-phospho-L-histidine.</text>
        <dbReference type="EC" id="2.7.13.3"/>
    </reaction>
</comment>
<dbReference type="InterPro" id="IPR036097">
    <property type="entry name" value="HisK_dim/P_sf"/>
</dbReference>
<evidence type="ECO:0000256" key="3">
    <source>
        <dbReference type="ARBA" id="ARBA00022553"/>
    </source>
</evidence>
<dbReference type="PRINTS" id="PR00344">
    <property type="entry name" value="BCTRLSENSOR"/>
</dbReference>
<evidence type="ECO:0000256" key="1">
    <source>
        <dbReference type="ARBA" id="ARBA00000085"/>
    </source>
</evidence>
<dbReference type="PANTHER" id="PTHR43065:SF10">
    <property type="entry name" value="PEROXIDE STRESS-ACTIVATED HISTIDINE KINASE MAK3"/>
    <property type="match status" value="1"/>
</dbReference>
<name>A0A4Y8PTG9_9BACL</name>
<dbReference type="PROSITE" id="PS50887">
    <property type="entry name" value="GGDEF"/>
    <property type="match status" value="1"/>
</dbReference>
<dbReference type="SUPFAM" id="SSF47384">
    <property type="entry name" value="Homodimeric domain of signal transducing histidine kinase"/>
    <property type="match status" value="1"/>
</dbReference>
<keyword evidence="9" id="KW-0472">Membrane</keyword>
<evidence type="ECO:0000313" key="13">
    <source>
        <dbReference type="Proteomes" id="UP000298246"/>
    </source>
</evidence>
<evidence type="ECO:0000256" key="8">
    <source>
        <dbReference type="ARBA" id="ARBA00023012"/>
    </source>
</evidence>
<evidence type="ECO:0000256" key="6">
    <source>
        <dbReference type="ARBA" id="ARBA00022777"/>
    </source>
</evidence>
<dbReference type="OrthoDB" id="9815750at2"/>
<keyword evidence="9" id="KW-0812">Transmembrane</keyword>
<keyword evidence="6" id="KW-0418">Kinase</keyword>
<feature type="transmembrane region" description="Helical" evidence="9">
    <location>
        <begin position="111"/>
        <end position="136"/>
    </location>
</feature>
<dbReference type="CDD" id="cd01949">
    <property type="entry name" value="GGDEF"/>
    <property type="match status" value="1"/>
</dbReference>
<dbReference type="SUPFAM" id="SSF55874">
    <property type="entry name" value="ATPase domain of HSP90 chaperone/DNA topoisomerase II/histidine kinase"/>
    <property type="match status" value="1"/>
</dbReference>
<dbReference type="Proteomes" id="UP000298246">
    <property type="component" value="Unassembled WGS sequence"/>
</dbReference>
<dbReference type="Pfam" id="PF00990">
    <property type="entry name" value="GGDEF"/>
    <property type="match status" value="1"/>
</dbReference>
<dbReference type="SMART" id="SM00388">
    <property type="entry name" value="HisKA"/>
    <property type="match status" value="1"/>
</dbReference>
<protein>
    <recommendedName>
        <fullName evidence="2">histidine kinase</fullName>
        <ecNumber evidence="2">2.7.13.3</ecNumber>
    </recommendedName>
</protein>
<evidence type="ECO:0000256" key="4">
    <source>
        <dbReference type="ARBA" id="ARBA00022679"/>
    </source>
</evidence>
<dbReference type="CDD" id="cd00082">
    <property type="entry name" value="HisKA"/>
    <property type="match status" value="1"/>
</dbReference>
<feature type="domain" description="Histidine kinase" evidence="10">
    <location>
        <begin position="381"/>
        <end position="585"/>
    </location>
</feature>
<reference evidence="12 13" key="1">
    <citation type="submission" date="2017-03" db="EMBL/GenBank/DDBJ databases">
        <title>Isolation of Levoglucosan Utilizing Bacteria.</title>
        <authorList>
            <person name="Arya A.S."/>
        </authorList>
    </citation>
    <scope>NUCLEOTIDE SEQUENCE [LARGE SCALE GENOMIC DNA]</scope>
    <source>
        <strain evidence="12 13">MEC069</strain>
    </source>
</reference>
<proteinExistence type="predicted"/>
<dbReference type="InterPro" id="IPR036890">
    <property type="entry name" value="HATPase_C_sf"/>
</dbReference>
<dbReference type="PANTHER" id="PTHR43065">
    <property type="entry name" value="SENSOR HISTIDINE KINASE"/>
    <property type="match status" value="1"/>
</dbReference>
<dbReference type="AlphaFoldDB" id="A0A4Y8PTG9"/>
<dbReference type="SUPFAM" id="SSF55073">
    <property type="entry name" value="Nucleotide cyclase"/>
    <property type="match status" value="1"/>
</dbReference>
<dbReference type="EMBL" id="MYFO01000038">
    <property type="protein sequence ID" value="TFE84151.1"/>
    <property type="molecule type" value="Genomic_DNA"/>
</dbReference>
<comment type="caution">
    <text evidence="12">The sequence shown here is derived from an EMBL/GenBank/DDBJ whole genome shotgun (WGS) entry which is preliminary data.</text>
</comment>
<dbReference type="CDD" id="cd00075">
    <property type="entry name" value="HATPase"/>
    <property type="match status" value="1"/>
</dbReference>
<dbReference type="Gene3D" id="3.30.70.270">
    <property type="match status" value="1"/>
</dbReference>
<dbReference type="InterPro" id="IPR003594">
    <property type="entry name" value="HATPase_dom"/>
</dbReference>
<dbReference type="SMART" id="SM00387">
    <property type="entry name" value="HATPase_c"/>
    <property type="match status" value="1"/>
</dbReference>
<dbReference type="EC" id="2.7.13.3" evidence="2"/>
<feature type="transmembrane region" description="Helical" evidence="9">
    <location>
        <begin position="58"/>
        <end position="76"/>
    </location>
</feature>
<keyword evidence="8" id="KW-0902">Two-component regulatory system</keyword>
<keyword evidence="13" id="KW-1185">Reference proteome</keyword>
<keyword evidence="9" id="KW-1133">Transmembrane helix</keyword>
<dbReference type="Pfam" id="PF02518">
    <property type="entry name" value="HATPase_c"/>
    <property type="match status" value="1"/>
</dbReference>
<accession>A0A4Y8PTG9</accession>
<feature type="transmembrane region" description="Helical" evidence="9">
    <location>
        <begin position="17"/>
        <end position="37"/>
    </location>
</feature>
<keyword evidence="4" id="KW-0808">Transferase</keyword>
<evidence type="ECO:0000256" key="7">
    <source>
        <dbReference type="ARBA" id="ARBA00022840"/>
    </source>
</evidence>
<feature type="domain" description="GGDEF" evidence="11">
    <location>
        <begin position="241"/>
        <end position="370"/>
    </location>
</feature>
<gene>
    <name evidence="12" type="ORF">B5M42_21150</name>
</gene>
<evidence type="ECO:0000259" key="10">
    <source>
        <dbReference type="PROSITE" id="PS50109"/>
    </source>
</evidence>
<evidence type="ECO:0000256" key="2">
    <source>
        <dbReference type="ARBA" id="ARBA00012438"/>
    </source>
</evidence>
<evidence type="ECO:0000259" key="11">
    <source>
        <dbReference type="PROSITE" id="PS50887"/>
    </source>
</evidence>
<sequence length="597" mass="66898">MNGIPAAASPQRSRGGYFVWPDGNFFLSAALLCRGFTRAQRIECSNMQKLGSRGGNVLFNRMLWTYGGLYTLYVLIVKTTAHPVIFCLSFLVYAVSLSARLPRAATPWVQLALLIVMQTAGHYYNSALPLYLLTLAKYVYVEESRARIWQMSIVYALAGLAVSIAPIAHKYSLLALLFFIVGIAFHFVIAAYLGRLSHITAKRTDRLQQESNRLSTQDALTGLCNYDECHKRLEQLIAQQRPFTLILIDCNEWKAIASSRGFQAGSAPLKQAAELLNILFSEALFLSRYGGDEFAVVLPLIDRETAISAVRPRLDSEFPRLTGIQITYAFAMYPYDSTNKNDLALLAEHHLFLRKRELWLKREEQLLQSEKLRVVGELASGMAHEIRNPLTTIKGFMQIARANGYNIEHWYGLIMSEIDRMSELTGEFLQFSKPQSARYQVLPLQACILKAVSLTESEAVRLGHLVGSELPEEPLYVLMDPDKIVQLLLNLIKNACEAIAHNGQIDIRLHRRDHLAELIVQDNGSGMSSDMLEQIFNPFYTTKETGTGLGLAICHKIVQDHHGSMEVESAVNNGTRFILTFPLSPAPALEHEQAAYG</sequence>
<feature type="transmembrane region" description="Helical" evidence="9">
    <location>
        <begin position="174"/>
        <end position="194"/>
    </location>
</feature>
<dbReference type="InterPro" id="IPR003661">
    <property type="entry name" value="HisK_dim/P_dom"/>
</dbReference>
<dbReference type="GO" id="GO:0005524">
    <property type="term" value="F:ATP binding"/>
    <property type="evidence" value="ECO:0007669"/>
    <property type="project" value="UniProtKB-KW"/>
</dbReference>
<evidence type="ECO:0000256" key="9">
    <source>
        <dbReference type="SAM" id="Phobius"/>
    </source>
</evidence>